<sequence>MLRTAIAPACEPRLHHAGTGPSAAGAVVCCGAGTWLTQRRVVDFGRVCAMRCR</sequence>
<organism evidence="1 2">
    <name type="scientific">Streptomyces ochraceiscleroticus</name>
    <dbReference type="NCBI Taxonomy" id="47761"/>
    <lineage>
        <taxon>Bacteria</taxon>
        <taxon>Bacillati</taxon>
        <taxon>Actinomycetota</taxon>
        <taxon>Actinomycetes</taxon>
        <taxon>Kitasatosporales</taxon>
        <taxon>Streptomycetaceae</taxon>
        <taxon>Streptomyces</taxon>
    </lineage>
</organism>
<name>A0ABW1MJG4_9ACTN</name>
<keyword evidence="2" id="KW-1185">Reference proteome</keyword>
<gene>
    <name evidence="1" type="ORF">ACFP4F_15395</name>
</gene>
<reference evidence="2" key="1">
    <citation type="journal article" date="2019" name="Int. J. Syst. Evol. Microbiol.">
        <title>The Global Catalogue of Microorganisms (GCM) 10K type strain sequencing project: providing services to taxonomists for standard genome sequencing and annotation.</title>
        <authorList>
            <consortium name="The Broad Institute Genomics Platform"/>
            <consortium name="The Broad Institute Genome Sequencing Center for Infectious Disease"/>
            <person name="Wu L."/>
            <person name="Ma J."/>
        </authorList>
    </citation>
    <scope>NUCLEOTIDE SEQUENCE [LARGE SCALE GENOMIC DNA]</scope>
    <source>
        <strain evidence="2">CGMCC 1.15180</strain>
    </source>
</reference>
<protein>
    <submittedName>
        <fullName evidence="1">Uncharacterized protein</fullName>
    </submittedName>
</protein>
<dbReference type="Proteomes" id="UP001596139">
    <property type="component" value="Unassembled WGS sequence"/>
</dbReference>
<evidence type="ECO:0000313" key="1">
    <source>
        <dbReference type="EMBL" id="MFC6063936.1"/>
    </source>
</evidence>
<evidence type="ECO:0000313" key="2">
    <source>
        <dbReference type="Proteomes" id="UP001596139"/>
    </source>
</evidence>
<dbReference type="RefSeq" id="WP_157848839.1">
    <property type="nucleotide sequence ID" value="NZ_JBHSPX010000004.1"/>
</dbReference>
<accession>A0ABW1MJG4</accession>
<proteinExistence type="predicted"/>
<dbReference type="EMBL" id="JBHSPX010000004">
    <property type="protein sequence ID" value="MFC6063936.1"/>
    <property type="molecule type" value="Genomic_DNA"/>
</dbReference>
<comment type="caution">
    <text evidence="1">The sequence shown here is derived from an EMBL/GenBank/DDBJ whole genome shotgun (WGS) entry which is preliminary data.</text>
</comment>